<dbReference type="AlphaFoldDB" id="A0A5B8V028"/>
<dbReference type="OrthoDB" id="792799at2"/>
<dbReference type="KEGG" id="mgin:FRZ54_19235"/>
<name>A0A5B8V028_9SPHI</name>
<organism evidence="1 2">
    <name type="scientific">Mucilaginibacter ginsenosidivorans</name>
    <dbReference type="NCBI Taxonomy" id="398053"/>
    <lineage>
        <taxon>Bacteria</taxon>
        <taxon>Pseudomonadati</taxon>
        <taxon>Bacteroidota</taxon>
        <taxon>Sphingobacteriia</taxon>
        <taxon>Sphingobacteriales</taxon>
        <taxon>Sphingobacteriaceae</taxon>
        <taxon>Mucilaginibacter</taxon>
    </lineage>
</organism>
<proteinExistence type="predicted"/>
<dbReference type="RefSeq" id="WP_147033446.1">
    <property type="nucleotide sequence ID" value="NZ_CP042436.1"/>
</dbReference>
<accession>A0A5B8V028</accession>
<reference evidence="1 2" key="1">
    <citation type="journal article" date="2017" name="Curr. Microbiol.">
        <title>Mucilaginibacter ginsenosidivorans sp. nov., Isolated from Soil of Ginseng Field.</title>
        <authorList>
            <person name="Kim M.M."/>
            <person name="Siddiqi M.Z."/>
            <person name="Im W.T."/>
        </authorList>
    </citation>
    <scope>NUCLEOTIDE SEQUENCE [LARGE SCALE GENOMIC DNA]</scope>
    <source>
        <strain evidence="1 2">Gsoil 3017</strain>
    </source>
</reference>
<protein>
    <submittedName>
        <fullName evidence="1">Uncharacterized protein</fullName>
    </submittedName>
</protein>
<dbReference type="Proteomes" id="UP000321479">
    <property type="component" value="Chromosome"/>
</dbReference>
<dbReference type="PROSITE" id="PS51257">
    <property type="entry name" value="PROKAR_LIPOPROTEIN"/>
    <property type="match status" value="1"/>
</dbReference>
<dbReference type="EMBL" id="CP042436">
    <property type="protein sequence ID" value="QEC64612.1"/>
    <property type="molecule type" value="Genomic_DNA"/>
</dbReference>
<keyword evidence="2" id="KW-1185">Reference proteome</keyword>
<evidence type="ECO:0000313" key="2">
    <source>
        <dbReference type="Proteomes" id="UP000321479"/>
    </source>
</evidence>
<sequence>MKSKLLILIVLISPIFYGCSNHVYAPALYHQDIAYMPKPASFSKEKVANYASAGLNVYADPTYINSQVSAQLNYSQGFRSDNANFAWGVFGVAGNYERSNDSNEPNPDFKDKFFGAAGGRLSANLFTRYDDMDWRYLGFEAAYSHEFGAYADFRKQVVNNTDYIVDARTDLFTIGLTTEFVFHGQDPEIVHGLRGFLGTTFGKNILNDPRYDSDTDFNTRLFRSLVPRASYFINVKRFFAVAEVGNAFFIRAGVKF</sequence>
<gene>
    <name evidence="1" type="ORF">FRZ54_19235</name>
</gene>
<evidence type="ECO:0000313" key="1">
    <source>
        <dbReference type="EMBL" id="QEC64612.1"/>
    </source>
</evidence>